<evidence type="ECO:0000313" key="4">
    <source>
        <dbReference type="Proteomes" id="UP000428328"/>
    </source>
</evidence>
<keyword evidence="1 3" id="KW-0436">Ligase</keyword>
<protein>
    <submittedName>
        <fullName evidence="3">Biotin--[acetyl-CoA-carboxylase] ligase</fullName>
        <ecNumber evidence="3">6.3.4.15</ecNumber>
    </submittedName>
</protein>
<dbReference type="Gene3D" id="3.30.930.10">
    <property type="entry name" value="Bira Bifunctional Protein, Domain 2"/>
    <property type="match status" value="1"/>
</dbReference>
<evidence type="ECO:0000256" key="1">
    <source>
        <dbReference type="ARBA" id="ARBA00022598"/>
    </source>
</evidence>
<sequence>MLPPGIFLWEPEDEALPGGASLENSGPLTQNWEEGLALCGEWADPLEMPGIGRFRQASKECETTIVIVGRCFSTMEAARLLYEQGAVGEWGSVVALTQTGGRGQLRRPWSSPPGNLFASVVLPKAPTESEWSTAYGKLLPLLCGYMIAEILGEQGAQLEVKWPNDLLQNDRKVGGMLIESKKEVDILGLGINLIESPSDSLMREDRSVPAGIMQTGRGVPTTVGMWHTLVNRWKKMYIVLLGELKPPQFVSAMLPRLAWLGRRILVHEREGLSFQAEIIGISPEGGLVVRRPEGEGVLFSGSIIPL</sequence>
<dbReference type="InterPro" id="IPR004408">
    <property type="entry name" value="Biotin_CoA_COase_ligase"/>
</dbReference>
<dbReference type="KEGG" id="psel:GM415_14680"/>
<gene>
    <name evidence="3" type="ORF">GM415_14680</name>
</gene>
<dbReference type="Proteomes" id="UP000428328">
    <property type="component" value="Chromosome"/>
</dbReference>
<organism evidence="3 4">
    <name type="scientific">Pseudodesulfovibrio cashew</name>
    <dbReference type="NCBI Taxonomy" id="2678688"/>
    <lineage>
        <taxon>Bacteria</taxon>
        <taxon>Pseudomonadati</taxon>
        <taxon>Thermodesulfobacteriota</taxon>
        <taxon>Desulfovibrionia</taxon>
        <taxon>Desulfovibrionales</taxon>
        <taxon>Desulfovibrionaceae</taxon>
    </lineage>
</organism>
<dbReference type="RefSeq" id="WP_158949467.1">
    <property type="nucleotide sequence ID" value="NZ_CP046400.1"/>
</dbReference>
<dbReference type="PANTHER" id="PTHR12835:SF5">
    <property type="entry name" value="BIOTIN--PROTEIN LIGASE"/>
    <property type="match status" value="1"/>
</dbReference>
<feature type="domain" description="BPL/LPL catalytic" evidence="2">
    <location>
        <begin position="92"/>
        <end position="188"/>
    </location>
</feature>
<accession>A0A6I6JJK2</accession>
<dbReference type="PANTHER" id="PTHR12835">
    <property type="entry name" value="BIOTIN PROTEIN LIGASE"/>
    <property type="match status" value="1"/>
</dbReference>
<proteinExistence type="predicted"/>
<dbReference type="Pfam" id="PF03099">
    <property type="entry name" value="BPL_LplA_LipB"/>
    <property type="match status" value="1"/>
</dbReference>
<dbReference type="GO" id="GO:0004077">
    <property type="term" value="F:biotin--[biotin carboxyl-carrier protein] ligase activity"/>
    <property type="evidence" value="ECO:0007669"/>
    <property type="project" value="UniProtKB-EC"/>
</dbReference>
<dbReference type="InterPro" id="IPR004143">
    <property type="entry name" value="BPL_LPL_catalytic"/>
</dbReference>
<dbReference type="InterPro" id="IPR045864">
    <property type="entry name" value="aa-tRNA-synth_II/BPL/LPL"/>
</dbReference>
<dbReference type="EC" id="6.3.4.15" evidence="3"/>
<dbReference type="GO" id="GO:0005737">
    <property type="term" value="C:cytoplasm"/>
    <property type="evidence" value="ECO:0007669"/>
    <property type="project" value="TreeGrafter"/>
</dbReference>
<dbReference type="EMBL" id="CP046400">
    <property type="protein sequence ID" value="QGY41319.1"/>
    <property type="molecule type" value="Genomic_DNA"/>
</dbReference>
<evidence type="ECO:0000313" key="3">
    <source>
        <dbReference type="EMBL" id="QGY41319.1"/>
    </source>
</evidence>
<dbReference type="SUPFAM" id="SSF55681">
    <property type="entry name" value="Class II aaRS and biotin synthetases"/>
    <property type="match status" value="1"/>
</dbReference>
<dbReference type="NCBIfam" id="TIGR00121">
    <property type="entry name" value="birA_ligase"/>
    <property type="match status" value="1"/>
</dbReference>
<dbReference type="AlphaFoldDB" id="A0A6I6JJK2"/>
<keyword evidence="4" id="KW-1185">Reference proteome</keyword>
<name>A0A6I6JJK2_9BACT</name>
<evidence type="ECO:0000259" key="2">
    <source>
        <dbReference type="Pfam" id="PF03099"/>
    </source>
</evidence>
<reference evidence="3 4" key="1">
    <citation type="submission" date="2019-11" db="EMBL/GenBank/DDBJ databases">
        <authorList>
            <person name="Zheng R.K."/>
            <person name="Sun C.M."/>
        </authorList>
    </citation>
    <scope>NUCLEOTIDE SEQUENCE [LARGE SCALE GENOMIC DNA]</scope>
    <source>
        <strain evidence="3 4">SRB007</strain>
    </source>
</reference>